<gene>
    <name evidence="2" type="ORF">DXC61_12145</name>
</gene>
<evidence type="ECO:0000313" key="3">
    <source>
        <dbReference type="Proteomes" id="UP000261187"/>
    </source>
</evidence>
<keyword evidence="1" id="KW-0732">Signal</keyword>
<comment type="caution">
    <text evidence="2">The sequence shown here is derived from an EMBL/GenBank/DDBJ whole genome shotgun (WGS) entry which is preliminary data.</text>
</comment>
<feature type="chain" id="PRO_5041706647" evidence="1">
    <location>
        <begin position="19"/>
        <end position="78"/>
    </location>
</feature>
<protein>
    <submittedName>
        <fullName evidence="2">Uncharacterized protein</fullName>
    </submittedName>
</protein>
<feature type="signal peptide" evidence="1">
    <location>
        <begin position="1"/>
        <end position="18"/>
    </location>
</feature>
<sequence>MRKLTLLLLLGVSLGTSAQTPGGVDGSELWFKVAPLTTDLQGYYRWQDFSGDSIRLMLMDKPGHQVGANDSAKLSSLL</sequence>
<accession>A0AA92SX84</accession>
<dbReference type="EMBL" id="QSSA01000029">
    <property type="protein sequence ID" value="RGL57315.1"/>
    <property type="molecule type" value="Genomic_DNA"/>
</dbReference>
<reference evidence="2 3" key="1">
    <citation type="submission" date="2018-08" db="EMBL/GenBank/DDBJ databases">
        <title>A genome reference for cultivated species of the human gut microbiota.</title>
        <authorList>
            <person name="Zou Y."/>
            <person name="Xue W."/>
            <person name="Luo G."/>
        </authorList>
    </citation>
    <scope>NUCLEOTIDE SEQUENCE [LARGE SCALE GENOMIC DNA]</scope>
    <source>
        <strain evidence="2 3">TF06-40</strain>
    </source>
</reference>
<organism evidence="2 3">
    <name type="scientific">Segatella copri</name>
    <dbReference type="NCBI Taxonomy" id="165179"/>
    <lineage>
        <taxon>Bacteria</taxon>
        <taxon>Pseudomonadati</taxon>
        <taxon>Bacteroidota</taxon>
        <taxon>Bacteroidia</taxon>
        <taxon>Bacteroidales</taxon>
        <taxon>Prevotellaceae</taxon>
        <taxon>Segatella</taxon>
    </lineage>
</organism>
<name>A0AA92SX84_9BACT</name>
<proteinExistence type="predicted"/>
<dbReference type="RefSeq" id="WP_117695308.1">
    <property type="nucleotide sequence ID" value="NZ_JAPDUX010000001.1"/>
</dbReference>
<dbReference type="AlphaFoldDB" id="A0AA92SX84"/>
<evidence type="ECO:0000313" key="2">
    <source>
        <dbReference type="EMBL" id="RGL57315.1"/>
    </source>
</evidence>
<evidence type="ECO:0000256" key="1">
    <source>
        <dbReference type="SAM" id="SignalP"/>
    </source>
</evidence>
<dbReference type="Proteomes" id="UP000261187">
    <property type="component" value="Unassembled WGS sequence"/>
</dbReference>